<sequence length="36" mass="3969">MPRDKSKGALYIANTGKDQGKRSIDAHMCKFDSGQL</sequence>
<reference evidence="1 2" key="1">
    <citation type="submission" date="2006-02" db="EMBL/GenBank/DDBJ databases">
        <authorList>
            <person name="Moran M.A."/>
            <person name="Kjelleberg S."/>
            <person name="Egan S."/>
            <person name="Saunders N."/>
            <person name="Thomas T."/>
            <person name="Ferriera S."/>
            <person name="Johnson J."/>
            <person name="Kravitz S."/>
            <person name="Halpern A."/>
            <person name="Remington K."/>
            <person name="Beeson K."/>
            <person name="Tran B."/>
            <person name="Rogers Y.-H."/>
            <person name="Friedman R."/>
            <person name="Venter J.C."/>
        </authorList>
    </citation>
    <scope>NUCLEOTIDE SEQUENCE [LARGE SCALE GENOMIC DNA]</scope>
    <source>
        <strain evidence="1 2">D2</strain>
    </source>
</reference>
<dbReference type="HOGENOM" id="CLU_3357948_0_0_6"/>
<protein>
    <submittedName>
        <fullName evidence="1">50S ribosomal protein L28</fullName>
    </submittedName>
</protein>
<gene>
    <name evidence="1" type="ORF">PTD2_08354</name>
</gene>
<dbReference type="EMBL" id="AAOH01000003">
    <property type="protein sequence ID" value="EAR29041.1"/>
    <property type="molecule type" value="Genomic_DNA"/>
</dbReference>
<dbReference type="GO" id="GO:0005840">
    <property type="term" value="C:ribosome"/>
    <property type="evidence" value="ECO:0007669"/>
    <property type="project" value="UniProtKB-KW"/>
</dbReference>
<accession>A4C8X6</accession>
<keyword evidence="2" id="KW-1185">Reference proteome</keyword>
<dbReference type="Proteomes" id="UP000006201">
    <property type="component" value="Unassembled WGS sequence"/>
</dbReference>
<evidence type="ECO:0000313" key="1">
    <source>
        <dbReference type="EMBL" id="EAR29041.1"/>
    </source>
</evidence>
<name>A4C8X6_9GAMM</name>
<organism evidence="1 2">
    <name type="scientific">Pseudoalteromonas tunicata D2</name>
    <dbReference type="NCBI Taxonomy" id="87626"/>
    <lineage>
        <taxon>Bacteria</taxon>
        <taxon>Pseudomonadati</taxon>
        <taxon>Pseudomonadota</taxon>
        <taxon>Gammaproteobacteria</taxon>
        <taxon>Alteromonadales</taxon>
        <taxon>Pseudoalteromonadaceae</taxon>
        <taxon>Pseudoalteromonas</taxon>
    </lineage>
</organism>
<proteinExistence type="predicted"/>
<evidence type="ECO:0000313" key="2">
    <source>
        <dbReference type="Proteomes" id="UP000006201"/>
    </source>
</evidence>
<keyword evidence="1" id="KW-0687">Ribonucleoprotein</keyword>
<keyword evidence="1" id="KW-0689">Ribosomal protein</keyword>
<dbReference type="STRING" id="87626.PTD2_08354"/>
<comment type="caution">
    <text evidence="1">The sequence shown here is derived from an EMBL/GenBank/DDBJ whole genome shotgun (WGS) entry which is preliminary data.</text>
</comment>
<dbReference type="AlphaFoldDB" id="A4C8X6"/>